<evidence type="ECO:0000256" key="2">
    <source>
        <dbReference type="SAM" id="Phobius"/>
    </source>
</evidence>
<reference evidence="4" key="1">
    <citation type="submission" date="2017-03" db="EMBL/GenBank/DDBJ databases">
        <authorList>
            <person name="Monnet C."/>
        </authorList>
    </citation>
    <scope>NUCLEOTIDE SEQUENCE [LARGE SCALE GENOMIC DNA]</scope>
    <source>
        <strain evidence="4">SJ5-8</strain>
    </source>
</reference>
<keyword evidence="2" id="KW-0812">Transmembrane</keyword>
<dbReference type="OrthoDB" id="4804676at2"/>
<accession>A0A2H1L580</accession>
<sequence length="120" mass="12616">MRYIVAIASAVLVLLLLSATTGFGDWPRPWGPLARGTVGGIVAIGVLIIWEQLYPREDSLTDEEKERIALEDAQGVGVLNTTSGDSDGPVVGDDVAEAPEQTDASDDSAPAPVDDEDPRA</sequence>
<name>A0A2H1L580_9MICO</name>
<organism evidence="3 4">
    <name type="scientific">Brevibacterium jeotgali</name>
    <dbReference type="NCBI Taxonomy" id="1262550"/>
    <lineage>
        <taxon>Bacteria</taxon>
        <taxon>Bacillati</taxon>
        <taxon>Actinomycetota</taxon>
        <taxon>Actinomycetes</taxon>
        <taxon>Micrococcales</taxon>
        <taxon>Brevibacteriaceae</taxon>
        <taxon>Brevibacterium</taxon>
    </lineage>
</organism>
<dbReference type="EMBL" id="FXZM01000007">
    <property type="protein sequence ID" value="SMY12061.1"/>
    <property type="molecule type" value="Genomic_DNA"/>
</dbReference>
<keyword evidence="2" id="KW-1133">Transmembrane helix</keyword>
<proteinExistence type="predicted"/>
<feature type="compositionally biased region" description="Low complexity" evidence="1">
    <location>
        <begin position="83"/>
        <end position="93"/>
    </location>
</feature>
<dbReference type="Proteomes" id="UP000234462">
    <property type="component" value="Unassembled WGS sequence"/>
</dbReference>
<evidence type="ECO:0000256" key="1">
    <source>
        <dbReference type="SAM" id="MobiDB-lite"/>
    </source>
</evidence>
<dbReference type="RefSeq" id="WP_101589009.1">
    <property type="nucleotide sequence ID" value="NZ_FXZM01000007.1"/>
</dbReference>
<keyword evidence="2" id="KW-0472">Membrane</keyword>
<feature type="transmembrane region" description="Helical" evidence="2">
    <location>
        <begin position="32"/>
        <end position="50"/>
    </location>
</feature>
<protein>
    <submittedName>
        <fullName evidence="3">Uncharacterized protein</fullName>
    </submittedName>
</protein>
<dbReference type="AlphaFoldDB" id="A0A2H1L580"/>
<feature type="region of interest" description="Disordered" evidence="1">
    <location>
        <begin position="71"/>
        <end position="120"/>
    </location>
</feature>
<evidence type="ECO:0000313" key="4">
    <source>
        <dbReference type="Proteomes" id="UP000234462"/>
    </source>
</evidence>
<keyword evidence="4" id="KW-1185">Reference proteome</keyword>
<gene>
    <name evidence="3" type="ORF">BJEO58_01655</name>
</gene>
<evidence type="ECO:0000313" key="3">
    <source>
        <dbReference type="EMBL" id="SMY12061.1"/>
    </source>
</evidence>